<evidence type="ECO:0000313" key="5">
    <source>
        <dbReference type="Proteomes" id="UP001501759"/>
    </source>
</evidence>
<feature type="chain" id="PRO_5047162617" description="VCBS repeat-containing protein" evidence="3">
    <location>
        <begin position="28"/>
        <end position="728"/>
    </location>
</feature>
<feature type="signal peptide" evidence="3">
    <location>
        <begin position="1"/>
        <end position="27"/>
    </location>
</feature>
<accession>A0ABP9J801</accession>
<feature type="region of interest" description="Disordered" evidence="2">
    <location>
        <begin position="53"/>
        <end position="76"/>
    </location>
</feature>
<evidence type="ECO:0000313" key="4">
    <source>
        <dbReference type="EMBL" id="GAA5021776.1"/>
    </source>
</evidence>
<sequence>MTSQSRAVLGIALTPVLALGAAAPAAAHTAATAATTGTSVAATGMAATAAGTAAVDTRAPGPWGTRTLHAANPNPVSASGGLNDMVSAGNGALVSLTGDGLSRSTRIRPAGSTSWLAPQTWPDAGGYNTELVSLGDGSVRLAWRAKRADDHNNYWLKVATLTRGATAFSEPEYVAAVPEKGYHHLAATPDGRLVAVWSVSGVVKAAEKTGPQAAWTAPADLNAQPPSGSRDISSMDLAVAKDGSALLVWQWQSSKAVVALEKAPGATAWTVVQNFPVPGVDLARPKVFAAPQGGFDVFYDDLAHLMHTRRSAGATQWSTPRSAANYGSTYGMTAPVHLPNGDLFVAGGPGYSTGPWYAVRSASTGVWQSYTQTFSTHKKVRAIDAVATSGGTVTVTWREGYSGEEYTMAAVFKGGTWSAARRLSATSAQSTGVPLVAADALGRPVVVWDEYKLTETNAIALSGVYQATTTSRTLPKWRDYTDDGKADLFGRDSSGLKVYAGDMTKLSAGQRASSWPTGTLVLPFGDLDGDGCNDVFVRYPQGEARVYQTICGGLPDQQSSHVKVSSDWSSYDAVVSPGDVTGDGRADLMTRSASTGKLYVYANNGAGGFKARTLAGSGFGGYKRLIAAGDLNGDGKNDLLAIDASNELWRFNGTGTGTFKPRSLVFKDWGTSYKDVVGGLDLSGDGRADLISLDKDGHAWLNRGNGQGGFSNRSQVGKATNWSGIRIS</sequence>
<evidence type="ECO:0008006" key="6">
    <source>
        <dbReference type="Google" id="ProtNLM"/>
    </source>
</evidence>
<dbReference type="InterPro" id="IPR013517">
    <property type="entry name" value="FG-GAP"/>
</dbReference>
<dbReference type="Proteomes" id="UP001501759">
    <property type="component" value="Unassembled WGS sequence"/>
</dbReference>
<evidence type="ECO:0000256" key="1">
    <source>
        <dbReference type="ARBA" id="ARBA00022729"/>
    </source>
</evidence>
<dbReference type="RefSeq" id="WP_345654328.1">
    <property type="nucleotide sequence ID" value="NZ_BAABKB010000021.1"/>
</dbReference>
<evidence type="ECO:0000256" key="3">
    <source>
        <dbReference type="SAM" id="SignalP"/>
    </source>
</evidence>
<keyword evidence="5" id="KW-1185">Reference proteome</keyword>
<name>A0ABP9J801_9ACTN</name>
<evidence type="ECO:0000256" key="2">
    <source>
        <dbReference type="SAM" id="MobiDB-lite"/>
    </source>
</evidence>
<dbReference type="Gene3D" id="2.40.128.340">
    <property type="match status" value="1"/>
</dbReference>
<proteinExistence type="predicted"/>
<protein>
    <recommendedName>
        <fullName evidence="6">VCBS repeat-containing protein</fullName>
    </recommendedName>
</protein>
<reference evidence="5" key="1">
    <citation type="journal article" date="2019" name="Int. J. Syst. Evol. Microbiol.">
        <title>The Global Catalogue of Microorganisms (GCM) 10K type strain sequencing project: providing services to taxonomists for standard genome sequencing and annotation.</title>
        <authorList>
            <consortium name="The Broad Institute Genomics Platform"/>
            <consortium name="The Broad Institute Genome Sequencing Center for Infectious Disease"/>
            <person name="Wu L."/>
            <person name="Ma J."/>
        </authorList>
    </citation>
    <scope>NUCLEOTIDE SEQUENCE [LARGE SCALE GENOMIC DNA]</scope>
    <source>
        <strain evidence="5">JCM 18409</strain>
    </source>
</reference>
<dbReference type="Pfam" id="PF13517">
    <property type="entry name" value="FG-GAP_3"/>
    <property type="match status" value="2"/>
</dbReference>
<dbReference type="PANTHER" id="PTHR44103:SF1">
    <property type="entry name" value="PROPROTEIN CONVERTASE P"/>
    <property type="match status" value="1"/>
</dbReference>
<dbReference type="EMBL" id="BAABKB010000021">
    <property type="protein sequence ID" value="GAA5021776.1"/>
    <property type="molecule type" value="Genomic_DNA"/>
</dbReference>
<dbReference type="Gene3D" id="2.130.10.130">
    <property type="entry name" value="Integrin alpha, N-terminal"/>
    <property type="match status" value="1"/>
</dbReference>
<gene>
    <name evidence="4" type="ORF">GCM10023335_53090</name>
</gene>
<comment type="caution">
    <text evidence="4">The sequence shown here is derived from an EMBL/GenBank/DDBJ whole genome shotgun (WGS) entry which is preliminary data.</text>
</comment>
<dbReference type="SUPFAM" id="SSF69318">
    <property type="entry name" value="Integrin alpha N-terminal domain"/>
    <property type="match status" value="1"/>
</dbReference>
<dbReference type="PANTHER" id="PTHR44103">
    <property type="entry name" value="PROPROTEIN CONVERTASE P"/>
    <property type="match status" value="1"/>
</dbReference>
<dbReference type="InterPro" id="IPR028994">
    <property type="entry name" value="Integrin_alpha_N"/>
</dbReference>
<keyword evidence="1 3" id="KW-0732">Signal</keyword>
<dbReference type="SUPFAM" id="SSF89372">
    <property type="entry name" value="Fucose-specific lectin"/>
    <property type="match status" value="1"/>
</dbReference>
<organism evidence="4 5">
    <name type="scientific">Streptomyces siamensis</name>
    <dbReference type="NCBI Taxonomy" id="1274986"/>
    <lineage>
        <taxon>Bacteria</taxon>
        <taxon>Bacillati</taxon>
        <taxon>Actinomycetota</taxon>
        <taxon>Actinomycetes</taxon>
        <taxon>Kitasatosporales</taxon>
        <taxon>Streptomycetaceae</taxon>
        <taxon>Streptomyces</taxon>
    </lineage>
</organism>